<reference evidence="2 3" key="1">
    <citation type="submission" date="2015-08" db="EMBL/GenBank/DDBJ databases">
        <title>Genomes of Isolates from Cabo Rojo, PR.</title>
        <authorList>
            <person name="Sanchez-Nieves R.L."/>
            <person name="Montalvo-Rodriguez R."/>
        </authorList>
    </citation>
    <scope>NUCLEOTIDE SEQUENCE [LARGE SCALE GENOMIC DNA]</scope>
    <source>
        <strain evidence="2 3">5</strain>
    </source>
</reference>
<dbReference type="Proteomes" id="UP000037747">
    <property type="component" value="Unassembled WGS sequence"/>
</dbReference>
<dbReference type="RefSeq" id="WP_053772360.1">
    <property type="nucleotide sequence ID" value="NZ_LIST01000004.1"/>
</dbReference>
<dbReference type="InterPro" id="IPR055985">
    <property type="entry name" value="DUF7563"/>
</dbReference>
<feature type="region of interest" description="Disordered" evidence="1">
    <location>
        <begin position="52"/>
        <end position="80"/>
    </location>
</feature>
<dbReference type="OrthoDB" id="189700at2157"/>
<sequence>MVLRVEPDESGVCLECGSHLPPRFGRVHGDDDDRAHRCPECDSWVRICEGSAAGKDVDTPDPQHHPARNGGKPWNGGLSG</sequence>
<evidence type="ECO:0000313" key="3">
    <source>
        <dbReference type="Proteomes" id="UP000037747"/>
    </source>
</evidence>
<evidence type="ECO:0000256" key="1">
    <source>
        <dbReference type="SAM" id="MobiDB-lite"/>
    </source>
</evidence>
<dbReference type="Pfam" id="PF24444">
    <property type="entry name" value="DUF7563"/>
    <property type="match status" value="1"/>
</dbReference>
<gene>
    <name evidence="2" type="ORF">AMR74_10405</name>
</gene>
<keyword evidence="3" id="KW-1185">Reference proteome</keyword>
<evidence type="ECO:0008006" key="4">
    <source>
        <dbReference type="Google" id="ProtNLM"/>
    </source>
</evidence>
<proteinExistence type="predicted"/>
<dbReference type="EMBL" id="LIST01000004">
    <property type="protein sequence ID" value="KOX96317.1"/>
    <property type="molecule type" value="Genomic_DNA"/>
</dbReference>
<organism evidence="2 3">
    <name type="scientific">Halorubrum tropicale</name>
    <dbReference type="NCBI Taxonomy" id="1765655"/>
    <lineage>
        <taxon>Archaea</taxon>
        <taxon>Methanobacteriati</taxon>
        <taxon>Methanobacteriota</taxon>
        <taxon>Stenosarchaea group</taxon>
        <taxon>Halobacteria</taxon>
        <taxon>Halobacteriales</taxon>
        <taxon>Haloferacaceae</taxon>
        <taxon>Halorubrum</taxon>
    </lineage>
</organism>
<accession>A0A0M9APN4</accession>
<protein>
    <recommendedName>
        <fullName evidence="4">Small CPxCG-related zinc finger protein</fullName>
    </recommendedName>
</protein>
<comment type="caution">
    <text evidence="2">The sequence shown here is derived from an EMBL/GenBank/DDBJ whole genome shotgun (WGS) entry which is preliminary data.</text>
</comment>
<evidence type="ECO:0000313" key="2">
    <source>
        <dbReference type="EMBL" id="KOX96317.1"/>
    </source>
</evidence>
<name>A0A0M9APN4_9EURY</name>
<dbReference type="AlphaFoldDB" id="A0A0M9APN4"/>
<feature type="compositionally biased region" description="Basic and acidic residues" evidence="1">
    <location>
        <begin position="55"/>
        <end position="64"/>
    </location>
</feature>